<name>A0A0A1UL16_9AGAM</name>
<dbReference type="OrthoDB" id="10351097at2759"/>
<gene>
    <name evidence="1" type="ORF">RSOL_317990</name>
</gene>
<protein>
    <submittedName>
        <fullName evidence="1">Uncharacterized protein</fullName>
    </submittedName>
</protein>
<accession>A0A0A1UL16</accession>
<dbReference type="AlphaFoldDB" id="A0A0A1UL16"/>
<proteinExistence type="predicted"/>
<dbReference type="Proteomes" id="UP000030108">
    <property type="component" value="Unassembled WGS sequence"/>
</dbReference>
<dbReference type="EMBL" id="JATN01000321">
    <property type="protein sequence ID" value="EUC59540.1"/>
    <property type="molecule type" value="Genomic_DNA"/>
</dbReference>
<evidence type="ECO:0000313" key="1">
    <source>
        <dbReference type="EMBL" id="EUC59540.1"/>
    </source>
</evidence>
<comment type="caution">
    <text evidence="1">The sequence shown here is derived from an EMBL/GenBank/DDBJ whole genome shotgun (WGS) entry which is preliminary data.</text>
</comment>
<sequence length="169" mass="18651">MSVLVPAAPSVGPSVTLESLQVLERLGGSAGYLEHLQNGPSISGRELSKSVNTAEWATTIFEVKLGTNPIWAWAEMHTLDGHRARLEGWGWTEATSSCGVFFCLDWDELTRAPVKFQAICGECGEGGRLEIFFWRDIELLGMYVGRESSQPRVHFEGNCSWKSEVTSDV</sequence>
<organism evidence="1 2">
    <name type="scientific">Rhizoctonia solani AG-3 Rhs1AP</name>
    <dbReference type="NCBI Taxonomy" id="1086054"/>
    <lineage>
        <taxon>Eukaryota</taxon>
        <taxon>Fungi</taxon>
        <taxon>Dikarya</taxon>
        <taxon>Basidiomycota</taxon>
        <taxon>Agaricomycotina</taxon>
        <taxon>Agaricomycetes</taxon>
        <taxon>Cantharellales</taxon>
        <taxon>Ceratobasidiaceae</taxon>
        <taxon>Rhizoctonia</taxon>
    </lineage>
</organism>
<reference evidence="2" key="1">
    <citation type="journal article" date="2014" name="Genome Announc.">
        <title>Draft genome sequence of the plant-pathogenic soil fungus Rhizoctonia solani anastomosis group 3 strain Rhs1AP.</title>
        <authorList>
            <person name="Cubeta M.A."/>
            <person name="Thomas E."/>
            <person name="Dean R.A."/>
            <person name="Jabaji S."/>
            <person name="Neate S.M."/>
            <person name="Tavantzis S."/>
            <person name="Toda T."/>
            <person name="Vilgalys R."/>
            <person name="Bharathan N."/>
            <person name="Fedorova-Abrams N."/>
            <person name="Pakala S.B."/>
            <person name="Pakala S.M."/>
            <person name="Zafar N."/>
            <person name="Joardar V."/>
            <person name="Losada L."/>
            <person name="Nierman W.C."/>
        </authorList>
    </citation>
    <scope>NUCLEOTIDE SEQUENCE [LARGE SCALE GENOMIC DNA]</scope>
    <source>
        <strain evidence="2">AG-3</strain>
    </source>
</reference>
<evidence type="ECO:0000313" key="2">
    <source>
        <dbReference type="Proteomes" id="UP000030108"/>
    </source>
</evidence>
<feature type="non-terminal residue" evidence="1">
    <location>
        <position position="169"/>
    </location>
</feature>